<keyword evidence="3" id="KW-1185">Reference proteome</keyword>
<evidence type="ECO:0000313" key="2">
    <source>
        <dbReference type="EMBL" id="KFO21109.1"/>
    </source>
</evidence>
<evidence type="ECO:0000313" key="3">
    <source>
        <dbReference type="Proteomes" id="UP000028990"/>
    </source>
</evidence>
<sequence length="141" mass="15424">MISERTMTGAKADSVKGGQELRWENKVGSSLGLRKIASSLKTLTNTELATQKALSNKHWGFDRAVNKLPLPALKVLLTDEVSTREKQAQDPAIWSSVQGPGHRNTARKPPLRYDLAVAGMIRDSIELGSKTPPGYSQFPLL</sequence>
<accession>A0A091CPU4</accession>
<evidence type="ECO:0000256" key="1">
    <source>
        <dbReference type="SAM" id="MobiDB-lite"/>
    </source>
</evidence>
<protein>
    <submittedName>
        <fullName evidence="2">Uncharacterized protein</fullName>
    </submittedName>
</protein>
<dbReference type="EMBL" id="KN124472">
    <property type="protein sequence ID" value="KFO21109.1"/>
    <property type="molecule type" value="Genomic_DNA"/>
</dbReference>
<gene>
    <name evidence="2" type="ORF">H920_17462</name>
</gene>
<feature type="region of interest" description="Disordered" evidence="1">
    <location>
        <begin position="87"/>
        <end position="109"/>
    </location>
</feature>
<reference evidence="2 3" key="1">
    <citation type="submission" date="2013-11" db="EMBL/GenBank/DDBJ databases">
        <title>The Damaraland mole rat (Fukomys damarensis) genome and evolution of African mole rats.</title>
        <authorList>
            <person name="Gladyshev V.N."/>
            <person name="Fang X."/>
        </authorList>
    </citation>
    <scope>NUCLEOTIDE SEQUENCE [LARGE SCALE GENOMIC DNA]</scope>
    <source>
        <tissue evidence="2">Liver</tissue>
    </source>
</reference>
<name>A0A091CPU4_FUKDA</name>
<proteinExistence type="predicted"/>
<dbReference type="AlphaFoldDB" id="A0A091CPU4"/>
<dbReference type="Proteomes" id="UP000028990">
    <property type="component" value="Unassembled WGS sequence"/>
</dbReference>
<organism evidence="2 3">
    <name type="scientific">Fukomys damarensis</name>
    <name type="common">Damaraland mole rat</name>
    <name type="synonym">Cryptomys damarensis</name>
    <dbReference type="NCBI Taxonomy" id="885580"/>
    <lineage>
        <taxon>Eukaryota</taxon>
        <taxon>Metazoa</taxon>
        <taxon>Chordata</taxon>
        <taxon>Craniata</taxon>
        <taxon>Vertebrata</taxon>
        <taxon>Euteleostomi</taxon>
        <taxon>Mammalia</taxon>
        <taxon>Eutheria</taxon>
        <taxon>Euarchontoglires</taxon>
        <taxon>Glires</taxon>
        <taxon>Rodentia</taxon>
        <taxon>Hystricomorpha</taxon>
        <taxon>Bathyergidae</taxon>
        <taxon>Fukomys</taxon>
    </lineage>
</organism>